<keyword evidence="1" id="KW-0813">Transport</keyword>
<protein>
    <recommendedName>
        <fullName evidence="1">Exocyst complex component Sec8</fullName>
    </recommendedName>
</protein>
<keyword evidence="1" id="KW-0268">Exocytosis</keyword>
<evidence type="ECO:0000313" key="2">
    <source>
        <dbReference type="EMBL" id="RRT72224.1"/>
    </source>
</evidence>
<dbReference type="EMBL" id="AMZH03003470">
    <property type="protein sequence ID" value="RRT72224.1"/>
    <property type="molecule type" value="Genomic_DNA"/>
</dbReference>
<dbReference type="GO" id="GO:0090522">
    <property type="term" value="P:vesicle tethering involved in exocytosis"/>
    <property type="evidence" value="ECO:0007669"/>
    <property type="project" value="UniProtKB-UniRule"/>
</dbReference>
<sequence length="140" mass="16233">MYWLERIPVCGPPSTGRYQCFDLYRGVPTGITLDFDRYWSVHLDVVDGGIFKVFRYGCLQVPARIEKLIADKQLYAAVQLHVQSMLVLEREGLQVVGYKLHFFVGALQDVRSELAKLRGTLFYKVLEELHSHIYNKGEYM</sequence>
<dbReference type="Proteomes" id="UP000287651">
    <property type="component" value="Unassembled WGS sequence"/>
</dbReference>
<evidence type="ECO:0000256" key="1">
    <source>
        <dbReference type="RuleBase" id="RU367079"/>
    </source>
</evidence>
<dbReference type="AlphaFoldDB" id="A0A427A7P3"/>
<reference evidence="2 3" key="1">
    <citation type="journal article" date="2014" name="Agronomy (Basel)">
        <title>A Draft Genome Sequence for Ensete ventricosum, the Drought-Tolerant Tree Against Hunger.</title>
        <authorList>
            <person name="Harrison J."/>
            <person name="Moore K.A."/>
            <person name="Paszkiewicz K."/>
            <person name="Jones T."/>
            <person name="Grant M."/>
            <person name="Ambacheew D."/>
            <person name="Muzemil S."/>
            <person name="Studholme D.J."/>
        </authorList>
    </citation>
    <scope>NUCLEOTIDE SEQUENCE [LARGE SCALE GENOMIC DNA]</scope>
</reference>
<dbReference type="InterPro" id="IPR039682">
    <property type="entry name" value="Sec8/EXOC4"/>
</dbReference>
<comment type="caution">
    <text evidence="2">The sequence shown here is derived from an EMBL/GenBank/DDBJ whole genome shotgun (WGS) entry which is preliminary data.</text>
</comment>
<evidence type="ECO:0000313" key="3">
    <source>
        <dbReference type="Proteomes" id="UP000287651"/>
    </source>
</evidence>
<dbReference type="GO" id="GO:0000145">
    <property type="term" value="C:exocyst"/>
    <property type="evidence" value="ECO:0007669"/>
    <property type="project" value="UniProtKB-UniRule"/>
</dbReference>
<dbReference type="GO" id="GO:0015031">
    <property type="term" value="P:protein transport"/>
    <property type="evidence" value="ECO:0007669"/>
    <property type="project" value="UniProtKB-KW"/>
</dbReference>
<comment type="similarity">
    <text evidence="1">Belongs to the SEC8 family.</text>
</comment>
<comment type="function">
    <text evidence="1">Component of the exocyst complex involved in the docking of exocytic vesicles with fusion sites on the plasma membrane.</text>
</comment>
<name>A0A427A7P3_ENSVE</name>
<keyword evidence="1" id="KW-0653">Protein transport</keyword>
<dbReference type="GO" id="GO:0006893">
    <property type="term" value="P:Golgi to plasma membrane transport"/>
    <property type="evidence" value="ECO:0007669"/>
    <property type="project" value="TreeGrafter"/>
</dbReference>
<proteinExistence type="inferred from homology"/>
<dbReference type="GO" id="GO:0006612">
    <property type="term" value="P:protein targeting to membrane"/>
    <property type="evidence" value="ECO:0007669"/>
    <property type="project" value="UniProtKB-UniRule"/>
</dbReference>
<gene>
    <name evidence="2" type="ORF">B296_00014473</name>
</gene>
<dbReference type="PANTHER" id="PTHR14146:SF0">
    <property type="entry name" value="EXOCYST COMPLEX COMPONENT 4"/>
    <property type="match status" value="1"/>
</dbReference>
<accession>A0A427A7P3</accession>
<organism evidence="2 3">
    <name type="scientific">Ensete ventricosum</name>
    <name type="common">Abyssinian banana</name>
    <name type="synonym">Musa ensete</name>
    <dbReference type="NCBI Taxonomy" id="4639"/>
    <lineage>
        <taxon>Eukaryota</taxon>
        <taxon>Viridiplantae</taxon>
        <taxon>Streptophyta</taxon>
        <taxon>Embryophyta</taxon>
        <taxon>Tracheophyta</taxon>
        <taxon>Spermatophyta</taxon>
        <taxon>Magnoliopsida</taxon>
        <taxon>Liliopsida</taxon>
        <taxon>Zingiberales</taxon>
        <taxon>Musaceae</taxon>
        <taxon>Ensete</taxon>
    </lineage>
</organism>
<dbReference type="PANTHER" id="PTHR14146">
    <property type="entry name" value="EXOCYST COMPLEX COMPONENT 4"/>
    <property type="match status" value="1"/>
</dbReference>